<organism evidence="3 4">
    <name type="scientific">Segnochrobactrum spirostomi</name>
    <dbReference type="NCBI Taxonomy" id="2608987"/>
    <lineage>
        <taxon>Bacteria</taxon>
        <taxon>Pseudomonadati</taxon>
        <taxon>Pseudomonadota</taxon>
        <taxon>Alphaproteobacteria</taxon>
        <taxon>Hyphomicrobiales</taxon>
        <taxon>Segnochrobactraceae</taxon>
        <taxon>Segnochrobactrum</taxon>
    </lineage>
</organism>
<dbReference type="InterPro" id="IPR001932">
    <property type="entry name" value="PPM-type_phosphatase-like_dom"/>
</dbReference>
<dbReference type="InterPro" id="IPR036457">
    <property type="entry name" value="PPM-type-like_dom_sf"/>
</dbReference>
<accession>A0A6A7YBM2</accession>
<evidence type="ECO:0000313" key="4">
    <source>
        <dbReference type="Proteomes" id="UP000332515"/>
    </source>
</evidence>
<keyword evidence="4" id="KW-1185">Reference proteome</keyword>
<dbReference type="PANTHER" id="PTHR47992">
    <property type="entry name" value="PROTEIN PHOSPHATASE"/>
    <property type="match status" value="1"/>
</dbReference>
<name>A0A6A7YBM2_9HYPH</name>
<dbReference type="SMART" id="SM00332">
    <property type="entry name" value="PP2Cc"/>
    <property type="match status" value="1"/>
</dbReference>
<dbReference type="PROSITE" id="PS51746">
    <property type="entry name" value="PPM_2"/>
    <property type="match status" value="1"/>
</dbReference>
<dbReference type="Gene3D" id="3.60.40.10">
    <property type="entry name" value="PPM-type phosphatase domain"/>
    <property type="match status" value="1"/>
</dbReference>
<feature type="region of interest" description="Disordered" evidence="1">
    <location>
        <begin position="1"/>
        <end position="25"/>
    </location>
</feature>
<evidence type="ECO:0000259" key="2">
    <source>
        <dbReference type="PROSITE" id="PS51746"/>
    </source>
</evidence>
<comment type="caution">
    <text evidence="3">The sequence shown here is derived from an EMBL/GenBank/DDBJ whole genome shotgun (WGS) entry which is preliminary data.</text>
</comment>
<protein>
    <submittedName>
        <fullName evidence="3">Serine/threonine-protein phosphatase</fullName>
    </submittedName>
</protein>
<gene>
    <name evidence="3" type="ORF">F0357_20870</name>
</gene>
<evidence type="ECO:0000256" key="1">
    <source>
        <dbReference type="SAM" id="MobiDB-lite"/>
    </source>
</evidence>
<dbReference type="SUPFAM" id="SSF81606">
    <property type="entry name" value="PP2C-like"/>
    <property type="match status" value="1"/>
</dbReference>
<feature type="domain" description="PPM-type phosphatase" evidence="2">
    <location>
        <begin position="12"/>
        <end position="234"/>
    </location>
</feature>
<reference evidence="3 4" key="1">
    <citation type="submission" date="2019-09" db="EMBL/GenBank/DDBJ databases">
        <title>Segnochrobactrum spirostomi gen. nov., sp. nov., isolated from the ciliate Spirostomum cf. yagiui and description of a novel family, Segnochrobactraceae fam. nov. within the order Rhizobiales of the class Alphaproteobacteria.</title>
        <authorList>
            <person name="Akter S."/>
            <person name="Shazib S.U.A."/>
            <person name="Shin M.K."/>
        </authorList>
    </citation>
    <scope>NUCLEOTIDE SEQUENCE [LARGE SCALE GENOMIC DNA]</scope>
    <source>
        <strain evidence="3 4">Sp-1</strain>
    </source>
</reference>
<dbReference type="AlphaFoldDB" id="A0A6A7YBM2"/>
<dbReference type="Pfam" id="PF13672">
    <property type="entry name" value="PP2C_2"/>
    <property type="match status" value="1"/>
</dbReference>
<sequence>MRARDGAPLQIEHDAASRTGTNRDTNQDAYLAFPEAGLFAVADGMGGHQDGDVASQAVIGTLMELVSPGDPLAIRIERTVTALTAINRVLHRIAAQRGPDAVIGSTAAVVVLGDDRAGILWVGDSRIYLLRNGQLHRLTRDHTFAEQLGTEGSAGRMLTRAIGAEGSVTVDHYVTSVADGDTLLICSDGLTKPLREHHVAQRLAGPIKGLASQLIVDAVGQEARDDVTAVVVRLKRPSALAELFG</sequence>
<dbReference type="SMART" id="SM00331">
    <property type="entry name" value="PP2C_SIG"/>
    <property type="match status" value="1"/>
</dbReference>
<evidence type="ECO:0000313" key="3">
    <source>
        <dbReference type="EMBL" id="MQT15062.1"/>
    </source>
</evidence>
<proteinExistence type="predicted"/>
<dbReference type="Proteomes" id="UP000332515">
    <property type="component" value="Unassembled WGS sequence"/>
</dbReference>
<dbReference type="GO" id="GO:0004722">
    <property type="term" value="F:protein serine/threonine phosphatase activity"/>
    <property type="evidence" value="ECO:0007669"/>
    <property type="project" value="InterPro"/>
</dbReference>
<dbReference type="CDD" id="cd00143">
    <property type="entry name" value="PP2Cc"/>
    <property type="match status" value="1"/>
</dbReference>
<dbReference type="InterPro" id="IPR015655">
    <property type="entry name" value="PP2C"/>
</dbReference>
<dbReference type="EMBL" id="VWNA01000003">
    <property type="protein sequence ID" value="MQT15062.1"/>
    <property type="molecule type" value="Genomic_DNA"/>
</dbReference>